<evidence type="ECO:0000256" key="2">
    <source>
        <dbReference type="ARBA" id="ARBA00022475"/>
    </source>
</evidence>
<dbReference type="RefSeq" id="XP_013935394.1">
    <property type="nucleotide sequence ID" value="XM_014079919.1"/>
</dbReference>
<proteinExistence type="predicted"/>
<reference evidence="10 11" key="1">
    <citation type="journal article" date="2013" name="BMC Genomics">
        <title>Genome sequence and analysis of methylotrophic yeast Hansenula polymorpha DL1.</title>
        <authorList>
            <person name="Ravin N.V."/>
            <person name="Eldarov M.A."/>
            <person name="Kadnikov V.V."/>
            <person name="Beletsky A.V."/>
            <person name="Schneider J."/>
            <person name="Mardanova E.S."/>
            <person name="Smekalova E.M."/>
            <person name="Zvereva M.I."/>
            <person name="Dontsova O.A."/>
            <person name="Mardanov A.V."/>
            <person name="Skryabin K.G."/>
        </authorList>
    </citation>
    <scope>NUCLEOTIDE SEQUENCE [LARGE SCALE GENOMIC DNA]</scope>
    <source>
        <strain evidence="11">ATCC 26012 / BCRC 20466 / JCM 22074 / NRRL Y-7560 / DL-1</strain>
    </source>
</reference>
<organism evidence="10 11">
    <name type="scientific">Ogataea parapolymorpha (strain ATCC 26012 / BCRC 20466 / JCM 22074 / NRRL Y-7560 / DL-1)</name>
    <name type="common">Yeast</name>
    <name type="synonym">Hansenula polymorpha</name>
    <dbReference type="NCBI Taxonomy" id="871575"/>
    <lineage>
        <taxon>Eukaryota</taxon>
        <taxon>Fungi</taxon>
        <taxon>Dikarya</taxon>
        <taxon>Ascomycota</taxon>
        <taxon>Saccharomycotina</taxon>
        <taxon>Pichiomycetes</taxon>
        <taxon>Pichiales</taxon>
        <taxon>Pichiaceae</taxon>
        <taxon>Ogataea</taxon>
    </lineage>
</organism>
<feature type="region of interest" description="Disordered" evidence="6">
    <location>
        <begin position="42"/>
        <end position="141"/>
    </location>
</feature>
<sequence length="357" mass="37352">MRTSRLALLLTLALGVLADVTTTSSSSYSTTIAVANAATTATTGTGTTSTENATPTTTSSTTSSTSSTPTAAAATTTGTTPVTTTTAATTPTTSSSSETTTSTTAPATTEAATSDTATVTPTTSLTSETGTDTESTSSTSVSPTIVWVTITENNSVATVSTTYSQKFSSMFSTTATPSSGVVGLGSLTSKGTVVFFCMSARNIPSQEQAAQDPVPQFQLIVSTDNSGSSVRDHLANERGLLAYMRTALNYFTVSISAIQLFKRSIIEQLISPTPDYSRLAKDQNFYETLVRPWTVIMSCLGLIFIVTNVGRFVVNSNHLTYYNSFGIDGTVIPLIFLIMIGLDVYLIYKIASLDFSA</sequence>
<dbReference type="Proteomes" id="UP000008673">
    <property type="component" value="Unassembled WGS sequence"/>
</dbReference>
<dbReference type="AlphaFoldDB" id="W1QFE2"/>
<feature type="signal peptide" evidence="8">
    <location>
        <begin position="1"/>
        <end position="18"/>
    </location>
</feature>
<name>W1QFE2_OGAPD</name>
<keyword evidence="4 7" id="KW-1133">Transmembrane helix</keyword>
<dbReference type="InterPro" id="IPR052053">
    <property type="entry name" value="IM_YidH-like"/>
</dbReference>
<dbReference type="InterPro" id="IPR031452">
    <property type="entry name" value="Kre1"/>
</dbReference>
<dbReference type="InterPro" id="IPR003807">
    <property type="entry name" value="DUF202"/>
</dbReference>
<feature type="transmembrane region" description="Helical" evidence="7">
    <location>
        <begin position="293"/>
        <end position="314"/>
    </location>
</feature>
<comment type="caution">
    <text evidence="10">The sequence shown here is derived from an EMBL/GenBank/DDBJ whole genome shotgun (WGS) entry which is preliminary data.</text>
</comment>
<dbReference type="Pfam" id="PF02656">
    <property type="entry name" value="DUF202"/>
    <property type="match status" value="1"/>
</dbReference>
<dbReference type="GO" id="GO:0031505">
    <property type="term" value="P:fungal-type cell wall organization"/>
    <property type="evidence" value="ECO:0007669"/>
    <property type="project" value="InterPro"/>
</dbReference>
<evidence type="ECO:0000256" key="4">
    <source>
        <dbReference type="ARBA" id="ARBA00022989"/>
    </source>
</evidence>
<dbReference type="OrthoDB" id="199599at2759"/>
<accession>W1QFE2</accession>
<keyword evidence="5 7" id="KW-0472">Membrane</keyword>
<evidence type="ECO:0000256" key="6">
    <source>
        <dbReference type="SAM" id="MobiDB-lite"/>
    </source>
</evidence>
<keyword evidence="11" id="KW-1185">Reference proteome</keyword>
<dbReference type="KEGG" id="opa:HPODL_03594"/>
<keyword evidence="2" id="KW-1003">Cell membrane</keyword>
<evidence type="ECO:0000256" key="3">
    <source>
        <dbReference type="ARBA" id="ARBA00022692"/>
    </source>
</evidence>
<dbReference type="HOGENOM" id="CLU_776328_0_0_1"/>
<feature type="transmembrane region" description="Helical" evidence="7">
    <location>
        <begin position="326"/>
        <end position="348"/>
    </location>
</feature>
<keyword evidence="8" id="KW-0732">Signal</keyword>
<gene>
    <name evidence="10" type="ORF">HPODL_03594</name>
</gene>
<feature type="domain" description="DUF202" evidence="9">
    <location>
        <begin position="231"/>
        <end position="315"/>
    </location>
</feature>
<dbReference type="EMBL" id="AEOI02000007">
    <property type="protein sequence ID" value="ESW99722.1"/>
    <property type="molecule type" value="Genomic_DNA"/>
</dbReference>
<evidence type="ECO:0000256" key="5">
    <source>
        <dbReference type="ARBA" id="ARBA00023136"/>
    </source>
</evidence>
<evidence type="ECO:0000256" key="7">
    <source>
        <dbReference type="SAM" id="Phobius"/>
    </source>
</evidence>
<evidence type="ECO:0000256" key="1">
    <source>
        <dbReference type="ARBA" id="ARBA00004651"/>
    </source>
</evidence>
<dbReference type="PANTHER" id="PTHR34187:SF2">
    <property type="entry name" value="DUF202 DOMAIN-CONTAINING PROTEIN"/>
    <property type="match status" value="1"/>
</dbReference>
<keyword evidence="3 7" id="KW-0812">Transmembrane</keyword>
<dbReference type="GeneID" id="25773030"/>
<dbReference type="GO" id="GO:0005886">
    <property type="term" value="C:plasma membrane"/>
    <property type="evidence" value="ECO:0007669"/>
    <property type="project" value="UniProtKB-SubCell"/>
</dbReference>
<evidence type="ECO:0000313" key="10">
    <source>
        <dbReference type="EMBL" id="ESW99722.1"/>
    </source>
</evidence>
<comment type="subcellular location">
    <subcellularLocation>
        <location evidence="1">Cell membrane</location>
        <topology evidence="1">Multi-pass membrane protein</topology>
    </subcellularLocation>
</comment>
<dbReference type="STRING" id="871575.W1QFE2"/>
<evidence type="ECO:0000256" key="8">
    <source>
        <dbReference type="SAM" id="SignalP"/>
    </source>
</evidence>
<dbReference type="Pfam" id="PF17056">
    <property type="entry name" value="KRE1"/>
    <property type="match status" value="1"/>
</dbReference>
<evidence type="ECO:0000259" key="9">
    <source>
        <dbReference type="Pfam" id="PF02656"/>
    </source>
</evidence>
<protein>
    <submittedName>
        <fullName evidence="10">Secreted protein</fullName>
    </submittedName>
</protein>
<feature type="chain" id="PRO_5004809073" evidence="8">
    <location>
        <begin position="19"/>
        <end position="357"/>
    </location>
</feature>
<dbReference type="PANTHER" id="PTHR34187">
    <property type="entry name" value="FGR18P"/>
    <property type="match status" value="1"/>
</dbReference>
<evidence type="ECO:0000313" key="11">
    <source>
        <dbReference type="Proteomes" id="UP000008673"/>
    </source>
</evidence>